<dbReference type="GO" id="GO:0005524">
    <property type="term" value="F:ATP binding"/>
    <property type="evidence" value="ECO:0007669"/>
    <property type="project" value="UniProtKB-KW"/>
</dbReference>
<feature type="transmembrane region" description="Helical" evidence="10">
    <location>
        <begin position="156"/>
        <end position="173"/>
    </location>
</feature>
<gene>
    <name evidence="14" type="ORF">AB5J58_22490</name>
</gene>
<evidence type="ECO:0000256" key="9">
    <source>
        <dbReference type="SAM" id="MobiDB-lite"/>
    </source>
</evidence>
<evidence type="ECO:0000259" key="12">
    <source>
        <dbReference type="Pfam" id="PF07730"/>
    </source>
</evidence>
<evidence type="ECO:0000256" key="1">
    <source>
        <dbReference type="ARBA" id="ARBA00000085"/>
    </source>
</evidence>
<feature type="compositionally biased region" description="Basic and acidic residues" evidence="9">
    <location>
        <begin position="403"/>
        <end position="413"/>
    </location>
</feature>
<dbReference type="Gene3D" id="3.30.565.10">
    <property type="entry name" value="Histidine kinase-like ATPase, C-terminal domain"/>
    <property type="match status" value="1"/>
</dbReference>
<dbReference type="CDD" id="cd16917">
    <property type="entry name" value="HATPase_UhpB-NarQ-NarX-like"/>
    <property type="match status" value="1"/>
</dbReference>
<feature type="transmembrane region" description="Helical" evidence="10">
    <location>
        <begin position="130"/>
        <end position="150"/>
    </location>
</feature>
<protein>
    <recommendedName>
        <fullName evidence="2">histidine kinase</fullName>
        <ecNumber evidence="2">2.7.13.3</ecNumber>
    </recommendedName>
</protein>
<keyword evidence="3" id="KW-0597">Phosphoprotein</keyword>
<dbReference type="Pfam" id="PF23539">
    <property type="entry name" value="DUF7134"/>
    <property type="match status" value="1"/>
</dbReference>
<keyword evidence="8" id="KW-0902">Two-component regulatory system</keyword>
<evidence type="ECO:0000256" key="5">
    <source>
        <dbReference type="ARBA" id="ARBA00022741"/>
    </source>
</evidence>
<accession>A0AB39MT40</accession>
<keyword evidence="10" id="KW-0472">Membrane</keyword>
<evidence type="ECO:0000256" key="7">
    <source>
        <dbReference type="ARBA" id="ARBA00022840"/>
    </source>
</evidence>
<dbReference type="PANTHER" id="PTHR24421:SF10">
    <property type="entry name" value="NITRATE_NITRITE SENSOR PROTEIN NARQ"/>
    <property type="match status" value="1"/>
</dbReference>
<keyword evidence="10" id="KW-1133">Transmembrane helix</keyword>
<dbReference type="GO" id="GO:0016020">
    <property type="term" value="C:membrane"/>
    <property type="evidence" value="ECO:0007669"/>
    <property type="project" value="InterPro"/>
</dbReference>
<evidence type="ECO:0000256" key="4">
    <source>
        <dbReference type="ARBA" id="ARBA00022679"/>
    </source>
</evidence>
<feature type="domain" description="Signal transduction histidine kinase subgroup 3 dimerisation and phosphoacceptor" evidence="12">
    <location>
        <begin position="198"/>
        <end position="262"/>
    </location>
</feature>
<dbReference type="EMBL" id="CP163431">
    <property type="protein sequence ID" value="XDQ07913.1"/>
    <property type="molecule type" value="Genomic_DNA"/>
</dbReference>
<feature type="domain" description="DUF7134" evidence="13">
    <location>
        <begin position="22"/>
        <end position="180"/>
    </location>
</feature>
<feature type="domain" description="Histidine kinase/HSP90-like ATPase" evidence="11">
    <location>
        <begin position="323"/>
        <end position="422"/>
    </location>
</feature>
<dbReference type="RefSeq" id="WP_369192607.1">
    <property type="nucleotide sequence ID" value="NZ_CP163431.1"/>
</dbReference>
<dbReference type="InterPro" id="IPR036890">
    <property type="entry name" value="HATPase_C_sf"/>
</dbReference>
<dbReference type="InterPro" id="IPR050482">
    <property type="entry name" value="Sensor_HK_TwoCompSys"/>
</dbReference>
<dbReference type="InterPro" id="IPR055558">
    <property type="entry name" value="DUF7134"/>
</dbReference>
<evidence type="ECO:0000256" key="3">
    <source>
        <dbReference type="ARBA" id="ARBA00022553"/>
    </source>
</evidence>
<feature type="region of interest" description="Disordered" evidence="9">
    <location>
        <begin position="300"/>
        <end position="319"/>
    </location>
</feature>
<keyword evidence="6 14" id="KW-0418">Kinase</keyword>
<dbReference type="InterPro" id="IPR003594">
    <property type="entry name" value="HATPase_dom"/>
</dbReference>
<evidence type="ECO:0000313" key="14">
    <source>
        <dbReference type="EMBL" id="XDQ07913.1"/>
    </source>
</evidence>
<evidence type="ECO:0000256" key="10">
    <source>
        <dbReference type="SAM" id="Phobius"/>
    </source>
</evidence>
<proteinExistence type="predicted"/>
<dbReference type="InterPro" id="IPR011712">
    <property type="entry name" value="Sig_transdc_His_kin_sub3_dim/P"/>
</dbReference>
<evidence type="ECO:0000256" key="2">
    <source>
        <dbReference type="ARBA" id="ARBA00012438"/>
    </source>
</evidence>
<dbReference type="GO" id="GO:0000155">
    <property type="term" value="F:phosphorelay sensor kinase activity"/>
    <property type="evidence" value="ECO:0007669"/>
    <property type="project" value="InterPro"/>
</dbReference>
<feature type="compositionally biased region" description="Basic and acidic residues" evidence="9">
    <location>
        <begin position="309"/>
        <end position="319"/>
    </location>
</feature>
<dbReference type="GO" id="GO:0046983">
    <property type="term" value="F:protein dimerization activity"/>
    <property type="evidence" value="ECO:0007669"/>
    <property type="project" value="InterPro"/>
</dbReference>
<keyword evidence="5" id="KW-0547">Nucleotide-binding</keyword>
<keyword evidence="7" id="KW-0067">ATP-binding</keyword>
<evidence type="ECO:0000259" key="13">
    <source>
        <dbReference type="Pfam" id="PF23539"/>
    </source>
</evidence>
<feature type="compositionally biased region" description="Pro residues" evidence="9">
    <location>
        <begin position="422"/>
        <end position="432"/>
    </location>
</feature>
<dbReference type="AlphaFoldDB" id="A0AB39MT40"/>
<keyword evidence="4" id="KW-0808">Transferase</keyword>
<name>A0AB39MT40_9ACTN</name>
<feature type="transmembrane region" description="Helical" evidence="10">
    <location>
        <begin position="93"/>
        <end position="118"/>
    </location>
</feature>
<evidence type="ECO:0000259" key="11">
    <source>
        <dbReference type="Pfam" id="PF02518"/>
    </source>
</evidence>
<feature type="region of interest" description="Disordered" evidence="9">
    <location>
        <begin position="403"/>
        <end position="432"/>
    </location>
</feature>
<dbReference type="EC" id="2.7.13.3" evidence="2"/>
<reference evidence="14" key="1">
    <citation type="submission" date="2024-07" db="EMBL/GenBank/DDBJ databases">
        <authorList>
            <person name="Yu S.T."/>
        </authorList>
    </citation>
    <scope>NUCLEOTIDE SEQUENCE</scope>
    <source>
        <strain evidence="14">R08</strain>
    </source>
</reference>
<comment type="catalytic activity">
    <reaction evidence="1">
        <text>ATP + protein L-histidine = ADP + protein N-phospho-L-histidine.</text>
        <dbReference type="EC" id="2.7.13.3"/>
    </reaction>
</comment>
<feature type="region of interest" description="Disordered" evidence="9">
    <location>
        <begin position="266"/>
        <end position="293"/>
    </location>
</feature>
<dbReference type="SUPFAM" id="SSF55874">
    <property type="entry name" value="ATPase domain of HSP90 chaperone/DNA topoisomerase II/histidine kinase"/>
    <property type="match status" value="1"/>
</dbReference>
<organism evidence="14">
    <name type="scientific">Streptomyces sp. R08</name>
    <dbReference type="NCBI Taxonomy" id="3238624"/>
    <lineage>
        <taxon>Bacteria</taxon>
        <taxon>Bacillati</taxon>
        <taxon>Actinomycetota</taxon>
        <taxon>Actinomycetes</taxon>
        <taxon>Kitasatosporales</taxon>
        <taxon>Streptomycetaceae</taxon>
        <taxon>Streptomyces</taxon>
    </lineage>
</organism>
<dbReference type="PANTHER" id="PTHR24421">
    <property type="entry name" value="NITRATE/NITRITE SENSOR PROTEIN NARX-RELATED"/>
    <property type="match status" value="1"/>
</dbReference>
<evidence type="ECO:0000256" key="6">
    <source>
        <dbReference type="ARBA" id="ARBA00022777"/>
    </source>
</evidence>
<dbReference type="Gene3D" id="1.20.5.1930">
    <property type="match status" value="1"/>
</dbReference>
<dbReference type="Pfam" id="PF07730">
    <property type="entry name" value="HisKA_3"/>
    <property type="match status" value="1"/>
</dbReference>
<feature type="transmembrane region" description="Helical" evidence="10">
    <location>
        <begin position="34"/>
        <end position="52"/>
    </location>
</feature>
<dbReference type="Pfam" id="PF02518">
    <property type="entry name" value="HATPase_c"/>
    <property type="match status" value="1"/>
</dbReference>
<evidence type="ECO:0000256" key="8">
    <source>
        <dbReference type="ARBA" id="ARBA00023012"/>
    </source>
</evidence>
<sequence length="432" mass="46021">MFPQGLLRTPRLRKPWLRVPLERWKEQDAFLKDGVLALLLTLLAFVPTLSAIGAQIGDLPERPANALGLALVLAQTLPLAARRRWPAGCLVAVAAAFAVHQALGFATTFGSMGLYLALYSAGAHQVRFRLGLAGVATAGYVVLAVVLHRLGSPQDAMAYLAFYLALAAVRLVGSGVRRRRAEEAERRRLAAELATAAERARIARELHDVVTHHVTAMVVQADAAQFLIASAPERATTGMASVSDTGRRALTELRYLLGVLEATGESATTGSLTDVPGREGSSHGSRGPALGRVGDLVEQARRSGQPVEFSERGERRPRSVDVEQAAYRVVQEALTNAMKYATGQPTRVVVRHGEEHVEVGVTTDGPVPATSPVAASATREPATAGGRGLAGLRVRVRMLDGELEAGPRPEGGFEVRATIPSQPQPQPQPVQE</sequence>
<keyword evidence="10" id="KW-0812">Transmembrane</keyword>